<dbReference type="RefSeq" id="WP_227322617.1">
    <property type="nucleotide sequence ID" value="NZ_JAESVB010000009.1"/>
</dbReference>
<reference evidence="1" key="1">
    <citation type="journal article" date="2021" name="Microorganisms">
        <title>Acidisoma silvae sp. nov. and Acidisomacellulosilytica sp. nov., Two Acidophilic Bacteria Isolated from Decaying Wood, Hydrolyzing Cellulose and Producing Poly-3-hydroxybutyrate.</title>
        <authorList>
            <person name="Mieszkin S."/>
            <person name="Pouder E."/>
            <person name="Uroz S."/>
            <person name="Simon-Colin C."/>
            <person name="Alain K."/>
        </authorList>
    </citation>
    <scope>NUCLEOTIDE SEQUENCE</scope>
    <source>
        <strain evidence="1">HW T2.11</strain>
    </source>
</reference>
<evidence type="ECO:0000313" key="2">
    <source>
        <dbReference type="Proteomes" id="UP000708298"/>
    </source>
</evidence>
<name>A0A964E0A2_9PROT</name>
<proteinExistence type="predicted"/>
<keyword evidence="2" id="KW-1185">Reference proteome</keyword>
<evidence type="ECO:0000313" key="1">
    <source>
        <dbReference type="EMBL" id="MCB8876959.1"/>
    </source>
</evidence>
<reference evidence="1" key="2">
    <citation type="submission" date="2021-01" db="EMBL/GenBank/DDBJ databases">
        <authorList>
            <person name="Mieszkin S."/>
            <person name="Pouder E."/>
            <person name="Alain K."/>
        </authorList>
    </citation>
    <scope>NUCLEOTIDE SEQUENCE</scope>
    <source>
        <strain evidence="1">HW T2.11</strain>
    </source>
</reference>
<dbReference type="AlphaFoldDB" id="A0A964E0A2"/>
<sequence>MAWPTAITVLQRHRESLLLGGLVLSLAAAIVVEAMPSAGTDVPAPPARPRALPRLDTHATDAARPVASWQDKALGRPLFAIDRRPMPIDATPDGSMPRLSGTIRFANTALAIFEIQSVSGDSGIAPTSSKILGVGAEVGGWTIQTVTDERVLLTKDGQVRFLDLAFSREVAKPAISAAAIRVLHGKRTNVFFQP</sequence>
<protein>
    <submittedName>
        <fullName evidence="1">Uncharacterized protein</fullName>
    </submittedName>
</protein>
<comment type="caution">
    <text evidence="1">The sequence shown here is derived from an EMBL/GenBank/DDBJ whole genome shotgun (WGS) entry which is preliminary data.</text>
</comment>
<organism evidence="1 2">
    <name type="scientific">Acidisoma silvae</name>
    <dbReference type="NCBI Taxonomy" id="2802396"/>
    <lineage>
        <taxon>Bacteria</taxon>
        <taxon>Pseudomonadati</taxon>
        <taxon>Pseudomonadota</taxon>
        <taxon>Alphaproteobacteria</taxon>
        <taxon>Acetobacterales</taxon>
        <taxon>Acidocellaceae</taxon>
        <taxon>Acidisoma</taxon>
    </lineage>
</organism>
<gene>
    <name evidence="1" type="ORF">ASILVAE211_17325</name>
</gene>
<dbReference type="Proteomes" id="UP000708298">
    <property type="component" value="Unassembled WGS sequence"/>
</dbReference>
<accession>A0A964E0A2</accession>
<dbReference type="EMBL" id="JAESVB010000009">
    <property type="protein sequence ID" value="MCB8876959.1"/>
    <property type="molecule type" value="Genomic_DNA"/>
</dbReference>